<organism evidence="2">
    <name type="scientific">uncultured Blastococcus sp</name>
    <dbReference type="NCBI Taxonomy" id="217144"/>
    <lineage>
        <taxon>Bacteria</taxon>
        <taxon>Bacillati</taxon>
        <taxon>Actinomycetota</taxon>
        <taxon>Actinomycetes</taxon>
        <taxon>Geodermatophilales</taxon>
        <taxon>Geodermatophilaceae</taxon>
        <taxon>Blastococcus</taxon>
        <taxon>environmental samples</taxon>
    </lineage>
</organism>
<protein>
    <submittedName>
        <fullName evidence="2">TesB-like acyl-CoA thioesterase 5</fullName>
    </submittedName>
</protein>
<sequence length="273" mass="28837">VRAGRQTARHGPPGQPLRAHGRRLPRHRPDHRALGSRAAARRPAGRPAAPGGRARRRHRGRADGPAGLRHLRAGAGGPGAPAVVGRAPRTADRAGRGGPDGRGRAAAHAAVGMAHALPRRRRRAPRPRPAPRGGPARGQPGRGRRVLPHRRRLPPGAGVALPDRELQLAGPRVGVDDPALHPGPGRADDAPAAPAGHDRRGQRDLRGAGLDDRDLRQRRPAGLAQPRTPRRVGGHGRRDHARRVGRRAVHGRPVRRGRGDRPVGAVAVRGAAV</sequence>
<accession>A0A6J4I466</accession>
<proteinExistence type="predicted"/>
<feature type="compositionally biased region" description="Low complexity" evidence="1">
    <location>
        <begin position="104"/>
        <end position="116"/>
    </location>
</feature>
<feature type="compositionally biased region" description="Low complexity" evidence="1">
    <location>
        <begin position="182"/>
        <end position="195"/>
    </location>
</feature>
<dbReference type="EMBL" id="CADCTN010000108">
    <property type="protein sequence ID" value="CAA9240564.1"/>
    <property type="molecule type" value="Genomic_DNA"/>
</dbReference>
<feature type="compositionally biased region" description="Basic and acidic residues" evidence="1">
    <location>
        <begin position="89"/>
        <end position="103"/>
    </location>
</feature>
<feature type="compositionally biased region" description="Basic residues" evidence="1">
    <location>
        <begin position="142"/>
        <end position="153"/>
    </location>
</feature>
<feature type="compositionally biased region" description="Low complexity" evidence="1">
    <location>
        <begin position="262"/>
        <end position="273"/>
    </location>
</feature>
<feature type="compositionally biased region" description="Basic and acidic residues" evidence="1">
    <location>
        <begin position="196"/>
        <end position="217"/>
    </location>
</feature>
<feature type="compositionally biased region" description="Basic residues" evidence="1">
    <location>
        <begin position="19"/>
        <end position="30"/>
    </location>
</feature>
<feature type="region of interest" description="Disordered" evidence="1">
    <location>
        <begin position="1"/>
        <end position="273"/>
    </location>
</feature>
<name>A0A6J4I466_9ACTN</name>
<dbReference type="AlphaFoldDB" id="A0A6J4I466"/>
<feature type="non-terminal residue" evidence="2">
    <location>
        <position position="273"/>
    </location>
</feature>
<gene>
    <name evidence="2" type="ORF">AVDCRST_MAG52-1588</name>
</gene>
<feature type="compositionally biased region" description="Basic residues" evidence="1">
    <location>
        <begin position="228"/>
        <end position="258"/>
    </location>
</feature>
<feature type="non-terminal residue" evidence="2">
    <location>
        <position position="1"/>
    </location>
</feature>
<reference evidence="2" key="1">
    <citation type="submission" date="2020-02" db="EMBL/GenBank/DDBJ databases">
        <authorList>
            <person name="Meier V. D."/>
        </authorList>
    </citation>
    <scope>NUCLEOTIDE SEQUENCE</scope>
    <source>
        <strain evidence="2">AVDCRST_MAG52</strain>
    </source>
</reference>
<feature type="compositionally biased region" description="Basic residues" evidence="1">
    <location>
        <begin position="117"/>
        <end position="126"/>
    </location>
</feature>
<evidence type="ECO:0000256" key="1">
    <source>
        <dbReference type="SAM" id="MobiDB-lite"/>
    </source>
</evidence>
<evidence type="ECO:0000313" key="2">
    <source>
        <dbReference type="EMBL" id="CAA9240564.1"/>
    </source>
</evidence>